<comment type="caution">
    <text evidence="1">The sequence shown here is derived from an EMBL/GenBank/DDBJ whole genome shotgun (WGS) entry which is preliminary data.</text>
</comment>
<sequence length="147" mass="16048">MLGGELDLTVYLDWQRKAPAVILTADPIVWTTSDRHRTHERSPLAVATYTKPVSYQDFVLRSLKTSGRDYRVAFLSDCSAGLRMAVASGIAIAPLCRSNIPPGSRELTAAEGFLSHSCHLGLHVREDANDGAILELADAIRAAFQVR</sequence>
<dbReference type="EMBL" id="LPWA01000103">
    <property type="protein sequence ID" value="KUM26669.1"/>
    <property type="molecule type" value="Genomic_DNA"/>
</dbReference>
<evidence type="ECO:0000313" key="2">
    <source>
        <dbReference type="Proteomes" id="UP000053176"/>
    </source>
</evidence>
<evidence type="ECO:0008006" key="3">
    <source>
        <dbReference type="Google" id="ProtNLM"/>
    </source>
</evidence>
<organism evidence="1 2">
    <name type="scientific">Rhizobium loti</name>
    <name type="common">Mesorhizobium loti</name>
    <dbReference type="NCBI Taxonomy" id="381"/>
    <lineage>
        <taxon>Bacteria</taxon>
        <taxon>Pseudomonadati</taxon>
        <taxon>Pseudomonadota</taxon>
        <taxon>Alphaproteobacteria</taxon>
        <taxon>Hyphomicrobiales</taxon>
        <taxon>Phyllobacteriaceae</taxon>
        <taxon>Mesorhizobium</taxon>
    </lineage>
</organism>
<dbReference type="Proteomes" id="UP000053176">
    <property type="component" value="Unassembled WGS sequence"/>
</dbReference>
<evidence type="ECO:0000313" key="1">
    <source>
        <dbReference type="EMBL" id="KUM26669.1"/>
    </source>
</evidence>
<dbReference type="AlphaFoldDB" id="A0A101KTR8"/>
<proteinExistence type="predicted"/>
<accession>A0A101KTR8</accession>
<reference evidence="1 2" key="1">
    <citation type="submission" date="2015-12" db="EMBL/GenBank/DDBJ databases">
        <title>Draft genome sequence of Mesorhizobium sp. UFLA 01-765, a multitolerant efficient symbiont and plant-growth promoting strain isolated from Zn-mining soil using Leucaena leucocephala as a trap plant.</title>
        <authorList>
            <person name="Rangel W.M."/>
            <person name="Thijs S."/>
            <person name="Longatti S.M."/>
            <person name="Moreira F.M."/>
            <person name="Weyens N."/>
            <person name="Vangronsveld J."/>
            <person name="Van Hamme J.D."/>
            <person name="Bottos E.M."/>
            <person name="Rineau F."/>
        </authorList>
    </citation>
    <scope>NUCLEOTIDE SEQUENCE [LARGE SCALE GENOMIC DNA]</scope>
    <source>
        <strain evidence="1 2">UFLA 01-765</strain>
    </source>
</reference>
<dbReference type="Gene3D" id="3.40.190.10">
    <property type="entry name" value="Periplasmic binding protein-like II"/>
    <property type="match status" value="2"/>
</dbReference>
<name>A0A101KTR8_RHILI</name>
<protein>
    <recommendedName>
        <fullName evidence="3">LysR substrate-binding domain-containing protein</fullName>
    </recommendedName>
</protein>
<dbReference type="SUPFAM" id="SSF53850">
    <property type="entry name" value="Periplasmic binding protein-like II"/>
    <property type="match status" value="1"/>
</dbReference>
<gene>
    <name evidence="1" type="ORF">AU467_20255</name>
</gene>